<dbReference type="EMBL" id="LT906467">
    <property type="protein sequence ID" value="SNV53191.1"/>
    <property type="molecule type" value="Genomic_DNA"/>
</dbReference>
<dbReference type="STRING" id="156978.CIMIT_00420"/>
<evidence type="ECO:0000256" key="2">
    <source>
        <dbReference type="ARBA" id="ARBA00009142"/>
    </source>
</evidence>
<evidence type="ECO:0000256" key="7">
    <source>
        <dbReference type="ARBA" id="ARBA00023136"/>
    </source>
</evidence>
<evidence type="ECO:0000313" key="10">
    <source>
        <dbReference type="EMBL" id="SNV53191.1"/>
    </source>
</evidence>
<organism evidence="9 11">
    <name type="scientific">Corynebacterium imitans</name>
    <dbReference type="NCBI Taxonomy" id="156978"/>
    <lineage>
        <taxon>Bacteria</taxon>
        <taxon>Bacillati</taxon>
        <taxon>Actinomycetota</taxon>
        <taxon>Actinomycetes</taxon>
        <taxon>Mycobacteriales</taxon>
        <taxon>Corynebacteriaceae</taxon>
        <taxon>Corynebacterium</taxon>
    </lineage>
</organism>
<dbReference type="AlphaFoldDB" id="A0A076NKB9"/>
<feature type="transmembrane region" description="Helical" evidence="8">
    <location>
        <begin position="75"/>
        <end position="94"/>
    </location>
</feature>
<name>A0A076NKB9_9CORY</name>
<feature type="transmembrane region" description="Helical" evidence="8">
    <location>
        <begin position="185"/>
        <end position="207"/>
    </location>
</feature>
<dbReference type="eggNOG" id="COG0730">
    <property type="taxonomic scope" value="Bacteria"/>
</dbReference>
<dbReference type="PANTHER" id="PTHR30269">
    <property type="entry name" value="TRANSMEMBRANE PROTEIN YFCA"/>
    <property type="match status" value="1"/>
</dbReference>
<keyword evidence="3" id="KW-0813">Transport</keyword>
<evidence type="ECO:0000256" key="3">
    <source>
        <dbReference type="ARBA" id="ARBA00022448"/>
    </source>
</evidence>
<keyword evidence="11" id="KW-1185">Reference proteome</keyword>
<dbReference type="Pfam" id="PF01925">
    <property type="entry name" value="TauE"/>
    <property type="match status" value="1"/>
</dbReference>
<sequence length="253" mass="25536">MSTLALLAAASLAAGWIDAVIGGGGLVLIPVLMSATGLPAASILATNKVAAVTGTASAAVTFVRKVGVPKLTWGYALAAGCASAGGALAVALISESVVRPIIIALLLAVGIFVTCKPEFGTKNQQLFTRRRAIAGLALAGAVGFYDGIFGPGTGMFLIMGFTAVFSQAFLQSAAMAKVINTATNFGALAVFIAGGYVQWKLALVLAVANVVGAQLGARTVLKGGSKLVRVALLVLVVVLCARLGWQEYLTRAG</sequence>
<protein>
    <recommendedName>
        <fullName evidence="8">Probable membrane transporter protein</fullName>
    </recommendedName>
</protein>
<feature type="transmembrane region" description="Helical" evidence="8">
    <location>
        <begin position="227"/>
        <end position="245"/>
    </location>
</feature>
<keyword evidence="5 8" id="KW-0812">Transmembrane</keyword>
<dbReference type="PANTHER" id="PTHR30269:SF0">
    <property type="entry name" value="MEMBRANE TRANSPORTER PROTEIN YFCA-RELATED"/>
    <property type="match status" value="1"/>
</dbReference>
<reference evidence="10 12" key="2">
    <citation type="submission" date="2017-06" db="EMBL/GenBank/DDBJ databases">
        <authorList>
            <consortium name="Pathogen Informatics"/>
        </authorList>
    </citation>
    <scope>NUCLEOTIDE SEQUENCE [LARGE SCALE GENOMIC DNA]</scope>
    <source>
        <strain evidence="10 12">NCTC13015</strain>
    </source>
</reference>
<dbReference type="HOGENOM" id="CLU_045498_2_0_11"/>
<dbReference type="RefSeq" id="WP_038587630.1">
    <property type="nucleotide sequence ID" value="NZ_CP009211.1"/>
</dbReference>
<evidence type="ECO:0000313" key="12">
    <source>
        <dbReference type="Proteomes" id="UP000215374"/>
    </source>
</evidence>
<dbReference type="GO" id="GO:0005886">
    <property type="term" value="C:plasma membrane"/>
    <property type="evidence" value="ECO:0007669"/>
    <property type="project" value="UniProtKB-SubCell"/>
</dbReference>
<gene>
    <name evidence="10" type="primary">yfcA_1</name>
    <name evidence="9" type="ORF">CIMIT_00420</name>
    <name evidence="10" type="ORF">SAMEA4535761_00148</name>
</gene>
<evidence type="ECO:0000313" key="11">
    <source>
        <dbReference type="Proteomes" id="UP000028780"/>
    </source>
</evidence>
<keyword evidence="6 8" id="KW-1133">Transmembrane helix</keyword>
<feature type="transmembrane region" description="Helical" evidence="8">
    <location>
        <begin position="131"/>
        <end position="148"/>
    </location>
</feature>
<evidence type="ECO:0000256" key="6">
    <source>
        <dbReference type="ARBA" id="ARBA00022989"/>
    </source>
</evidence>
<dbReference type="InterPro" id="IPR002781">
    <property type="entry name" value="TM_pro_TauE-like"/>
</dbReference>
<dbReference type="InterPro" id="IPR052017">
    <property type="entry name" value="TSUP"/>
</dbReference>
<evidence type="ECO:0000313" key="9">
    <source>
        <dbReference type="EMBL" id="AIJ32591.1"/>
    </source>
</evidence>
<dbReference type="EMBL" id="CP009211">
    <property type="protein sequence ID" value="AIJ32591.1"/>
    <property type="molecule type" value="Genomic_DNA"/>
</dbReference>
<feature type="transmembrane region" description="Helical" evidence="8">
    <location>
        <begin position="100"/>
        <end position="119"/>
    </location>
</feature>
<keyword evidence="7 8" id="KW-0472">Membrane</keyword>
<dbReference type="OrthoDB" id="554695at2"/>
<comment type="similarity">
    <text evidence="2 8">Belongs to the 4-toluene sulfonate uptake permease (TSUP) (TC 2.A.102) family.</text>
</comment>
<accession>A0A076NKB9</accession>
<dbReference type="KEGG" id="cii:CIMIT_00420"/>
<dbReference type="Proteomes" id="UP000215374">
    <property type="component" value="Chromosome 1"/>
</dbReference>
<evidence type="ECO:0000256" key="8">
    <source>
        <dbReference type="RuleBase" id="RU363041"/>
    </source>
</evidence>
<evidence type="ECO:0000256" key="1">
    <source>
        <dbReference type="ARBA" id="ARBA00004651"/>
    </source>
</evidence>
<keyword evidence="4 8" id="KW-1003">Cell membrane</keyword>
<dbReference type="Proteomes" id="UP000028780">
    <property type="component" value="Chromosome"/>
</dbReference>
<evidence type="ECO:0000256" key="5">
    <source>
        <dbReference type="ARBA" id="ARBA00022692"/>
    </source>
</evidence>
<comment type="subcellular location">
    <subcellularLocation>
        <location evidence="1 8">Cell membrane</location>
        <topology evidence="1 8">Multi-pass membrane protein</topology>
    </subcellularLocation>
</comment>
<proteinExistence type="inferred from homology"/>
<reference evidence="9 11" key="1">
    <citation type="submission" date="2014-08" db="EMBL/GenBank/DDBJ databases">
        <title>Complete genome sequence of Corynebacterium imitans DSM 44264, isolated from a five-month-old boy with suspected pharyngeal diphtheria.</title>
        <authorList>
            <person name="Mollmann S."/>
            <person name="Albersmeier A."/>
            <person name="Ruckert C."/>
            <person name="Tauch A."/>
        </authorList>
    </citation>
    <scope>NUCLEOTIDE SEQUENCE [LARGE SCALE GENOMIC DNA]</scope>
    <source>
        <strain evidence="9 11">DSM 44264</strain>
    </source>
</reference>
<feature type="transmembrane region" description="Helical" evidence="8">
    <location>
        <begin position="43"/>
        <end position="63"/>
    </location>
</feature>
<evidence type="ECO:0000256" key="4">
    <source>
        <dbReference type="ARBA" id="ARBA00022475"/>
    </source>
</evidence>